<gene>
    <name evidence="1" type="ORF">AB5I84_02975</name>
</gene>
<dbReference type="Proteomes" id="UP001562065">
    <property type="component" value="Unassembled WGS sequence"/>
</dbReference>
<dbReference type="EMBL" id="JBGCUO010000001">
    <property type="protein sequence ID" value="MEY1661108.1"/>
    <property type="molecule type" value="Genomic_DNA"/>
</dbReference>
<dbReference type="PANTHER" id="PTHR34822">
    <property type="entry name" value="GRPB DOMAIN PROTEIN (AFU_ORTHOLOGUE AFUA_1G01530)"/>
    <property type="match status" value="1"/>
</dbReference>
<protein>
    <submittedName>
        <fullName evidence="1">GrpB family protein</fullName>
    </submittedName>
</protein>
<name>A0ABV4AH10_9GAMM</name>
<organism evidence="1 2">
    <name type="scientific">Isoalcanivorax beigongshangi</name>
    <dbReference type="NCBI Taxonomy" id="3238810"/>
    <lineage>
        <taxon>Bacteria</taxon>
        <taxon>Pseudomonadati</taxon>
        <taxon>Pseudomonadota</taxon>
        <taxon>Gammaproteobacteria</taxon>
        <taxon>Oceanospirillales</taxon>
        <taxon>Alcanivoracaceae</taxon>
        <taxon>Isoalcanivorax</taxon>
    </lineage>
</organism>
<dbReference type="PANTHER" id="PTHR34822:SF1">
    <property type="entry name" value="GRPB FAMILY PROTEIN"/>
    <property type="match status" value="1"/>
</dbReference>
<dbReference type="SUPFAM" id="SSF81301">
    <property type="entry name" value="Nucleotidyltransferase"/>
    <property type="match status" value="1"/>
</dbReference>
<keyword evidence="2" id="KW-1185">Reference proteome</keyword>
<evidence type="ECO:0000313" key="2">
    <source>
        <dbReference type="Proteomes" id="UP001562065"/>
    </source>
</evidence>
<dbReference type="Pfam" id="PF04229">
    <property type="entry name" value="GrpB"/>
    <property type="match status" value="1"/>
</dbReference>
<proteinExistence type="predicted"/>
<dbReference type="RefSeq" id="WP_369454346.1">
    <property type="nucleotide sequence ID" value="NZ_JBGCUO010000001.1"/>
</dbReference>
<dbReference type="InterPro" id="IPR043519">
    <property type="entry name" value="NT_sf"/>
</dbReference>
<comment type="caution">
    <text evidence="1">The sequence shown here is derived from an EMBL/GenBank/DDBJ whole genome shotgun (WGS) entry which is preliminary data.</text>
</comment>
<dbReference type="Gene3D" id="3.30.460.10">
    <property type="entry name" value="Beta Polymerase, domain 2"/>
    <property type="match status" value="1"/>
</dbReference>
<evidence type="ECO:0000313" key="1">
    <source>
        <dbReference type="EMBL" id="MEY1661108.1"/>
    </source>
</evidence>
<dbReference type="InterPro" id="IPR007344">
    <property type="entry name" value="GrpB/CoaE"/>
</dbReference>
<reference evidence="1 2" key="1">
    <citation type="submission" date="2024-07" db="EMBL/GenBank/DDBJ databases">
        <authorList>
            <person name="Ren Q."/>
        </authorList>
    </citation>
    <scope>NUCLEOTIDE SEQUENCE [LARGE SCALE GENOMIC DNA]</scope>
    <source>
        <strain evidence="1 2">REN37</strain>
    </source>
</reference>
<accession>A0ABV4AH10</accession>
<sequence>MVMAVPDPDAGQRFAELARALRALWPDVVAIHHIGSTAVPGLVAKPVLDVQVSVAALAAMPAAALAGLGLIERTGLADHKPPAAEWTDADAAKRFFKSLQPRVNLHVRVAGARNQRYALLCRDYLRSHPVAAQAYGLIKQRLIARDPQDEDFYYDIKDPVFDILMAGAEEWAARSGWQLPASDG</sequence>